<name>A0A812MG85_9DINO</name>
<protein>
    <recommendedName>
        <fullName evidence="8">Nickel/cobalt efflux system</fullName>
    </recommendedName>
</protein>
<evidence type="ECO:0000313" key="9">
    <source>
        <dbReference type="EMBL" id="CAE7265587.1"/>
    </source>
</evidence>
<dbReference type="AlphaFoldDB" id="A0A812MG85"/>
<feature type="transmembrane region" description="Helical" evidence="8">
    <location>
        <begin position="24"/>
        <end position="44"/>
    </location>
</feature>
<dbReference type="GO" id="GO:0015099">
    <property type="term" value="F:nickel cation transmembrane transporter activity"/>
    <property type="evidence" value="ECO:0007669"/>
    <property type="project" value="UniProtKB-UniRule"/>
</dbReference>
<comment type="similarity">
    <text evidence="2 8">Belongs to the NiCoT transporter (TC 2.A.52) family.</text>
</comment>
<feature type="transmembrane region" description="Helical" evidence="8">
    <location>
        <begin position="222"/>
        <end position="249"/>
    </location>
</feature>
<dbReference type="GO" id="GO:0005886">
    <property type="term" value="C:plasma membrane"/>
    <property type="evidence" value="ECO:0007669"/>
    <property type="project" value="UniProtKB-SubCell"/>
</dbReference>
<keyword evidence="4" id="KW-0533">Nickel</keyword>
<dbReference type="GO" id="GO:0012505">
    <property type="term" value="C:endomembrane system"/>
    <property type="evidence" value="ECO:0007669"/>
    <property type="project" value="UniProtKB-SubCell"/>
</dbReference>
<dbReference type="InterPro" id="IPR004688">
    <property type="entry name" value="Ni/Co_transpt"/>
</dbReference>
<dbReference type="Proteomes" id="UP000604046">
    <property type="component" value="Unassembled WGS sequence"/>
</dbReference>
<dbReference type="OrthoDB" id="5197598at2759"/>
<gene>
    <name evidence="9" type="primary">hoxN</name>
    <name evidence="9" type="ORF">SNAT2548_LOCUS14031</name>
</gene>
<dbReference type="EMBL" id="CAJNDS010001558">
    <property type="protein sequence ID" value="CAE7265587.1"/>
    <property type="molecule type" value="Genomic_DNA"/>
</dbReference>
<feature type="transmembrane region" description="Helical" evidence="8">
    <location>
        <begin position="88"/>
        <end position="110"/>
    </location>
</feature>
<feature type="transmembrane region" description="Helical" evidence="8">
    <location>
        <begin position="187"/>
        <end position="216"/>
    </location>
</feature>
<organism evidence="9 10">
    <name type="scientific">Symbiodinium natans</name>
    <dbReference type="NCBI Taxonomy" id="878477"/>
    <lineage>
        <taxon>Eukaryota</taxon>
        <taxon>Sar</taxon>
        <taxon>Alveolata</taxon>
        <taxon>Dinophyceae</taxon>
        <taxon>Suessiales</taxon>
        <taxon>Symbiodiniaceae</taxon>
        <taxon>Symbiodinium</taxon>
    </lineage>
</organism>
<keyword evidence="10" id="KW-1185">Reference proteome</keyword>
<evidence type="ECO:0000256" key="2">
    <source>
        <dbReference type="ARBA" id="ARBA00010892"/>
    </source>
</evidence>
<evidence type="ECO:0000256" key="5">
    <source>
        <dbReference type="ARBA" id="ARBA00022692"/>
    </source>
</evidence>
<keyword evidence="3 8" id="KW-0813">Transport</keyword>
<comment type="subcellular location">
    <subcellularLocation>
        <location evidence="8">Cell membrane</location>
        <topology evidence="8">Multi-pass membrane protein</topology>
    </subcellularLocation>
    <subcellularLocation>
        <location evidence="1">Endomembrane system</location>
        <topology evidence="1">Multi-pass membrane protein</topology>
    </subcellularLocation>
</comment>
<accession>A0A812MG85</accession>
<dbReference type="PANTHER" id="PTHR31611:SF0">
    <property type="entry name" value="HIGH-AFFINITY NICKEL TRANSPORT PROTEIN NIC1"/>
    <property type="match status" value="1"/>
</dbReference>
<evidence type="ECO:0000313" key="10">
    <source>
        <dbReference type="Proteomes" id="UP000604046"/>
    </source>
</evidence>
<dbReference type="InterPro" id="IPR011541">
    <property type="entry name" value="Ni/Co_transpt_high_affinity"/>
</dbReference>
<reference evidence="9" key="1">
    <citation type="submission" date="2021-02" db="EMBL/GenBank/DDBJ databases">
        <authorList>
            <person name="Dougan E. K."/>
            <person name="Rhodes N."/>
            <person name="Thang M."/>
            <person name="Chan C."/>
        </authorList>
    </citation>
    <scope>NUCLEOTIDE SEQUENCE</scope>
</reference>
<keyword evidence="7 8" id="KW-0472">Membrane</keyword>
<comment type="caution">
    <text evidence="9">The sequence shown here is derived from an EMBL/GenBank/DDBJ whole genome shotgun (WGS) entry which is preliminary data.</text>
</comment>
<dbReference type="PANTHER" id="PTHR31611">
    <property type="entry name" value="HIGH-AFFINITY NICKEL TRANSPORT PROTEIN NIC1"/>
    <property type="match status" value="1"/>
</dbReference>
<keyword evidence="6 8" id="KW-1133">Transmembrane helix</keyword>
<keyword evidence="5 8" id="KW-0812">Transmembrane</keyword>
<sequence length="366" mass="40490">MVLPGDDAEASRALLIERRSQRGSIIIVSIILVLTVGLFVLLMLMPKLVASGLLAYSFGLRHAVDVDHIAAIDNITRKLTTRDSSPRTVGMFFALGHSSVVFLACCAILLTQRFMSDFLDTFSKYGSIVGTAISGGFLFALGLLNLYTATQLWMAWRGGTRSAHSHDVIGCCLRCCPRLFDSISKPWHMLVVGFLFGLGFDTSTEVGLLAIVAVSHGLVTPFVILLLPLLFMSGMCLLDTLNGFFMAWIYRTSLEDDDQKIYFNLFVTVTSGLVALLVGLLELLGLLGSQARLHGWFWEAVQSANDHFELLGLAVVSLFFLAMMTAVCCFRRVFRDRQARRPSPAYVREHVIRYVQNGQFIDRSGV</sequence>
<evidence type="ECO:0000256" key="6">
    <source>
        <dbReference type="ARBA" id="ARBA00022989"/>
    </source>
</evidence>
<evidence type="ECO:0000256" key="4">
    <source>
        <dbReference type="ARBA" id="ARBA00022596"/>
    </source>
</evidence>
<evidence type="ECO:0000256" key="8">
    <source>
        <dbReference type="RuleBase" id="RU362101"/>
    </source>
</evidence>
<feature type="transmembrane region" description="Helical" evidence="8">
    <location>
        <begin position="125"/>
        <end position="147"/>
    </location>
</feature>
<evidence type="ECO:0000256" key="7">
    <source>
        <dbReference type="ARBA" id="ARBA00023136"/>
    </source>
</evidence>
<dbReference type="Pfam" id="PF03824">
    <property type="entry name" value="NicO"/>
    <property type="match status" value="1"/>
</dbReference>
<feature type="transmembrane region" description="Helical" evidence="8">
    <location>
        <begin position="308"/>
        <end position="330"/>
    </location>
</feature>
<proteinExistence type="inferred from homology"/>
<evidence type="ECO:0000256" key="1">
    <source>
        <dbReference type="ARBA" id="ARBA00004127"/>
    </source>
</evidence>
<evidence type="ECO:0000256" key="3">
    <source>
        <dbReference type="ARBA" id="ARBA00022448"/>
    </source>
</evidence>
<feature type="transmembrane region" description="Helical" evidence="8">
    <location>
        <begin position="261"/>
        <end position="288"/>
    </location>
</feature>